<reference evidence="2" key="2">
    <citation type="journal article" date="2009" name="Genome Res.">
        <title>Comparative genomic analyses of the human fungal pathogens Coccidioides and their relatives.</title>
        <authorList>
            <person name="Sharpton T.J."/>
            <person name="Stajich J.E."/>
            <person name="Rounsley S.D."/>
            <person name="Gardner M.J."/>
            <person name="Wortman J.R."/>
            <person name="Jordar V.S."/>
            <person name="Maiti R."/>
            <person name="Kodira C.D."/>
            <person name="Neafsey D.E."/>
            <person name="Zeng Q."/>
            <person name="Hung C.-Y."/>
            <person name="McMahan C."/>
            <person name="Muszewska A."/>
            <person name="Grynberg M."/>
            <person name="Mandel M.A."/>
            <person name="Kellner E.M."/>
            <person name="Barker B.M."/>
            <person name="Galgiani J.N."/>
            <person name="Orbach M.J."/>
            <person name="Kirkland T.N."/>
            <person name="Cole G.T."/>
            <person name="Henn M.R."/>
            <person name="Birren B.W."/>
            <person name="Taylor J.W."/>
        </authorList>
    </citation>
    <scope>NUCLEOTIDE SEQUENCE [LARGE SCALE GENOMIC DNA]</scope>
    <source>
        <strain evidence="2">RMSCC 3488</strain>
    </source>
</reference>
<dbReference type="EMBL" id="DS268110">
    <property type="protein sequence ID" value="KMM67893.1"/>
    <property type="molecule type" value="Genomic_DNA"/>
</dbReference>
<accession>A0A0J6FCA1</accession>
<organism evidence="1 2">
    <name type="scientific">Coccidioides posadasii RMSCC 3488</name>
    <dbReference type="NCBI Taxonomy" id="454284"/>
    <lineage>
        <taxon>Eukaryota</taxon>
        <taxon>Fungi</taxon>
        <taxon>Dikarya</taxon>
        <taxon>Ascomycota</taxon>
        <taxon>Pezizomycotina</taxon>
        <taxon>Eurotiomycetes</taxon>
        <taxon>Eurotiomycetidae</taxon>
        <taxon>Onygenales</taxon>
        <taxon>Onygenaceae</taxon>
        <taxon>Coccidioides</taxon>
    </lineage>
</organism>
<proteinExistence type="predicted"/>
<sequence length="99" mass="11459">MGILDYISASLFDRRWHETGSWRRGAFGLSVESRDRFISSKISRNTMRLSLGEAPRLPKWPHPLLGQSVGLIWNCRWSETLRGPPKSGWLYLHVYMLDG</sequence>
<evidence type="ECO:0000313" key="1">
    <source>
        <dbReference type="EMBL" id="KMM67893.1"/>
    </source>
</evidence>
<name>A0A0J6FCA1_COCPO</name>
<dbReference type="Proteomes" id="UP000054567">
    <property type="component" value="Unassembled WGS sequence"/>
</dbReference>
<reference evidence="2" key="3">
    <citation type="journal article" date="2010" name="Genome Res.">
        <title>Population genomic sequencing of Coccidioides fungi reveals recent hybridization and transposon control.</title>
        <authorList>
            <person name="Neafsey D.E."/>
            <person name="Barker B.M."/>
            <person name="Sharpton T.J."/>
            <person name="Stajich J.E."/>
            <person name="Park D.J."/>
            <person name="Whiston E."/>
            <person name="Hung C.-Y."/>
            <person name="McMahan C."/>
            <person name="White J."/>
            <person name="Sykes S."/>
            <person name="Heiman D."/>
            <person name="Young S."/>
            <person name="Zeng Q."/>
            <person name="Abouelleil A."/>
            <person name="Aftuck L."/>
            <person name="Bessette D."/>
            <person name="Brown A."/>
            <person name="FitzGerald M."/>
            <person name="Lui A."/>
            <person name="Macdonald J.P."/>
            <person name="Priest M."/>
            <person name="Orbach M.J."/>
            <person name="Galgiani J.N."/>
            <person name="Kirkland T.N."/>
            <person name="Cole G.T."/>
            <person name="Birren B.W."/>
            <person name="Henn M.R."/>
            <person name="Taylor J.W."/>
            <person name="Rounsley S.D."/>
        </authorList>
    </citation>
    <scope>NUCLEOTIDE SEQUENCE [LARGE SCALE GENOMIC DNA]</scope>
    <source>
        <strain evidence="2">RMSCC 3488</strain>
    </source>
</reference>
<dbReference type="AlphaFoldDB" id="A0A0J6FCA1"/>
<protein>
    <submittedName>
        <fullName evidence="1">Uncharacterized protein</fullName>
    </submittedName>
</protein>
<gene>
    <name evidence="1" type="ORF">CPAG_04226</name>
</gene>
<evidence type="ECO:0000313" key="2">
    <source>
        <dbReference type="Proteomes" id="UP000054567"/>
    </source>
</evidence>
<dbReference type="VEuPathDB" id="FungiDB:CPAG_04226"/>
<reference evidence="1 2" key="1">
    <citation type="submission" date="2007-06" db="EMBL/GenBank/DDBJ databases">
        <title>The Genome Sequence of Coccidioides posadasii RMSCC_3488.</title>
        <authorList>
            <consortium name="Coccidioides Genome Resources Consortium"/>
            <consortium name="The Broad Institute Genome Sequencing Platform"/>
            <person name="Henn M.R."/>
            <person name="Sykes S."/>
            <person name="Young S."/>
            <person name="Jaffe D."/>
            <person name="Berlin A."/>
            <person name="Alvarez P."/>
            <person name="Butler J."/>
            <person name="Gnerre S."/>
            <person name="Grabherr M."/>
            <person name="Mauceli E."/>
            <person name="Brockman W."/>
            <person name="Kodira C."/>
            <person name="Alvarado L."/>
            <person name="Zeng Q."/>
            <person name="Crawford M."/>
            <person name="Antoine C."/>
            <person name="Devon K."/>
            <person name="Galgiani J."/>
            <person name="Orsborn K."/>
            <person name="Lewis M.L."/>
            <person name="Nusbaum C."/>
            <person name="Galagan J."/>
            <person name="Birren B."/>
        </authorList>
    </citation>
    <scope>NUCLEOTIDE SEQUENCE [LARGE SCALE GENOMIC DNA]</scope>
    <source>
        <strain evidence="1 2">RMSCC 3488</strain>
    </source>
</reference>